<dbReference type="RefSeq" id="WP_042535717.1">
    <property type="nucleotide sequence ID" value="NZ_JXTG01000012.1"/>
</dbReference>
<dbReference type="Proteomes" id="UP000032047">
    <property type="component" value="Unassembled WGS sequence"/>
</dbReference>
<accession>A0A0D0HN61</accession>
<evidence type="ECO:0000313" key="2">
    <source>
        <dbReference type="Proteomes" id="UP000032047"/>
    </source>
</evidence>
<comment type="caution">
    <text evidence="1">The sequence shown here is derived from an EMBL/GenBank/DDBJ whole genome shotgun (WGS) entry which is preliminary data.</text>
</comment>
<dbReference type="PATRIC" id="fig|265546.4.peg.2126"/>
<name>A0A0D0HN61_9BACL</name>
<reference evidence="1 2" key="1">
    <citation type="submission" date="2015-01" db="EMBL/GenBank/DDBJ databases">
        <title>Genome sequence of Anoxybacillus ayderensis strain AB04.</title>
        <authorList>
            <person name="Belduz A.O."/>
            <person name="Canakci S."/>
            <person name="Chan K.-G."/>
            <person name="Kahar U.M."/>
            <person name="Yaakob A.S."/>
            <person name="Chan C.S."/>
            <person name="Goh K.M."/>
        </authorList>
    </citation>
    <scope>NUCLEOTIDE SEQUENCE [LARGE SCALE GENOMIC DNA]</scope>
    <source>
        <strain evidence="1 2">AB04</strain>
    </source>
</reference>
<sequence length="172" mass="19879">MFDPTIFDNLKTVVEGAVYDLDTNDELIAIIDRSDIVDLAKFTRAYALSFQLRHAHQLTCTISLEMTLQHIANELLHEDVTNTGCTVTVSFSFSATHVDCQAVEQALKRIWGEQRTVIQTLTYTYPKHERYTHQVTIDFERTINESHVDDLLQMIPYIIRSLEQLLLYAEQK</sequence>
<dbReference type="AlphaFoldDB" id="A0A0D0HN61"/>
<organism evidence="1 2">
    <name type="scientific">Anoxybacillus ayderensis</name>
    <dbReference type="NCBI Taxonomy" id="265546"/>
    <lineage>
        <taxon>Bacteria</taxon>
        <taxon>Bacillati</taxon>
        <taxon>Bacillota</taxon>
        <taxon>Bacilli</taxon>
        <taxon>Bacillales</taxon>
        <taxon>Anoxybacillaceae</taxon>
        <taxon>Anoxybacillus</taxon>
    </lineage>
</organism>
<evidence type="ECO:0008006" key="3">
    <source>
        <dbReference type="Google" id="ProtNLM"/>
    </source>
</evidence>
<evidence type="ECO:0000313" key="1">
    <source>
        <dbReference type="EMBL" id="KIP20662.1"/>
    </source>
</evidence>
<dbReference type="EMBL" id="JXTG01000012">
    <property type="protein sequence ID" value="KIP20662.1"/>
    <property type="molecule type" value="Genomic_DNA"/>
</dbReference>
<gene>
    <name evidence="1" type="ORF">JV16_02118</name>
</gene>
<protein>
    <recommendedName>
        <fullName evidence="3">Group-specific protein</fullName>
    </recommendedName>
</protein>
<proteinExistence type="predicted"/>
<keyword evidence="2" id="KW-1185">Reference proteome</keyword>